<dbReference type="AlphaFoldDB" id="A0AAD7FV47"/>
<name>A0AAD7FV47_9AGAR</name>
<dbReference type="EMBL" id="JARKIF010000005">
    <property type="protein sequence ID" value="KAJ7639345.1"/>
    <property type="molecule type" value="Genomic_DNA"/>
</dbReference>
<proteinExistence type="predicted"/>
<keyword evidence="2" id="KW-1185">Reference proteome</keyword>
<protein>
    <recommendedName>
        <fullName evidence="3">F-box domain-containing protein</fullName>
    </recommendedName>
</protein>
<gene>
    <name evidence="1" type="ORF">FB45DRAFT_425065</name>
</gene>
<evidence type="ECO:0008006" key="3">
    <source>
        <dbReference type="Google" id="ProtNLM"/>
    </source>
</evidence>
<organism evidence="1 2">
    <name type="scientific">Roridomyces roridus</name>
    <dbReference type="NCBI Taxonomy" id="1738132"/>
    <lineage>
        <taxon>Eukaryota</taxon>
        <taxon>Fungi</taxon>
        <taxon>Dikarya</taxon>
        <taxon>Basidiomycota</taxon>
        <taxon>Agaricomycotina</taxon>
        <taxon>Agaricomycetes</taxon>
        <taxon>Agaricomycetidae</taxon>
        <taxon>Agaricales</taxon>
        <taxon>Marasmiineae</taxon>
        <taxon>Mycenaceae</taxon>
        <taxon>Roridomyces</taxon>
    </lineage>
</organism>
<dbReference type="Proteomes" id="UP001221142">
    <property type="component" value="Unassembled WGS sequence"/>
</dbReference>
<reference evidence="1" key="1">
    <citation type="submission" date="2023-03" db="EMBL/GenBank/DDBJ databases">
        <title>Massive genome expansion in bonnet fungi (Mycena s.s.) driven by repeated elements and novel gene families across ecological guilds.</title>
        <authorList>
            <consortium name="Lawrence Berkeley National Laboratory"/>
            <person name="Harder C.B."/>
            <person name="Miyauchi S."/>
            <person name="Viragh M."/>
            <person name="Kuo A."/>
            <person name="Thoen E."/>
            <person name="Andreopoulos B."/>
            <person name="Lu D."/>
            <person name="Skrede I."/>
            <person name="Drula E."/>
            <person name="Henrissat B."/>
            <person name="Morin E."/>
            <person name="Kohler A."/>
            <person name="Barry K."/>
            <person name="LaButti K."/>
            <person name="Morin E."/>
            <person name="Salamov A."/>
            <person name="Lipzen A."/>
            <person name="Mereny Z."/>
            <person name="Hegedus B."/>
            <person name="Baldrian P."/>
            <person name="Stursova M."/>
            <person name="Weitz H."/>
            <person name="Taylor A."/>
            <person name="Grigoriev I.V."/>
            <person name="Nagy L.G."/>
            <person name="Martin F."/>
            <person name="Kauserud H."/>
        </authorList>
    </citation>
    <scope>NUCLEOTIDE SEQUENCE</scope>
    <source>
        <strain evidence="1">9284</strain>
    </source>
</reference>
<comment type="caution">
    <text evidence="1">The sequence shown here is derived from an EMBL/GenBank/DDBJ whole genome shotgun (WGS) entry which is preliminary data.</text>
</comment>
<evidence type="ECO:0000313" key="1">
    <source>
        <dbReference type="EMBL" id="KAJ7639345.1"/>
    </source>
</evidence>
<sequence length="481" mass="55070">MHPPNAALRTQVAQVLVDISNLETRLKEKHAELGRLQHQLDAVIYPVLSLPPEIVSEIFVLCLPTERMSMDMDALNWNEAPLLLSHICGQWRHIALAMPALWRELDIELLCPSRRAHDLEMIETWLERARKHPLSLRIKAPTSEFVDTPFTQTFFGHASTIQSLDLDLMDNDLEMVTRRVEFPILRKLYLRASDEYGRDGFSDDAIEMFDEVPRLSEVLLYYIPAHLVVLPWQQLQKFTGDFYNVSQCLQALELMPNITECAFSIEVEEGESDFNVVSHPEMRCFTLFYSECVGMGGAAYNAKILKFLTFPKLESLELLDVEAYNEGDLHAFFDRGSPPLQRLLIRPHANEGFGNLTMGMKPLLESHLTYLEVWYPTPLLITRFFRRFGDEQTFTPGLQELAFTCRNRAHEASRNVVLDRAGGALTMRTSLAGVAQLRVFRVDAVGKAFSGYRDEELLPFRKLKEHGMEVYITHRGGPNLI</sequence>
<evidence type="ECO:0000313" key="2">
    <source>
        <dbReference type="Proteomes" id="UP001221142"/>
    </source>
</evidence>
<accession>A0AAD7FV47</accession>